<dbReference type="STRING" id="28377.ENSACAP00000015829"/>
<name>G1KS52_ANOCA</name>
<reference evidence="1" key="3">
    <citation type="submission" date="2025-09" db="UniProtKB">
        <authorList>
            <consortium name="Ensembl"/>
        </authorList>
    </citation>
    <scope>IDENTIFICATION</scope>
</reference>
<sequence length="487" mass="56108">VTGLNWGSGESPYCYKNPFPLEGSLKIRVDRKNLPSHKAMESAMKAKMPIMYQREVGHTNWYEAHYQKRCLKNAATGLHFAKEVVSERQPSSLSYMEFDSRGLYDPCSVIQKQKSEDFTPRPRRLKPLKKQIYQLKSEGALAKPPTPPNFPYFVEELPVPPNLKWEERLLTKLSKATAQWIVNNQPAWGRWVQGKPRGFRRQKYDWSSIKYVLTSESDMELLNEIEAEALVGSHIEIHEKKPETSLLAYYRVLAIDDPSANNKTADRVSKKSFKPLSPVKRRGRLNSVVGKYSYTTQNIFEQDLYFGRWNRNIYKSFFQRIQKGAIHWTSLPTSIEDFAQSGGEQQSSVSTGRKREGYRKSEDVSEIIQIRRTMLEQWKADWKLDPPWQSATIEGLSRGLVDVHVQNRINAILICASAVLERPQRLQQSSQESLETEALPAKIQPLLKNNLFDEDAHVRMAAAVCFYAMGEWYQEAQDIMRNALLNG</sequence>
<reference evidence="1" key="2">
    <citation type="submission" date="2025-08" db="UniProtKB">
        <authorList>
            <consortium name="Ensembl"/>
        </authorList>
    </citation>
    <scope>IDENTIFICATION</scope>
</reference>
<dbReference type="Proteomes" id="UP000001646">
    <property type="component" value="Chromosome 1"/>
</dbReference>
<dbReference type="InParanoid" id="G1KS52"/>
<accession>G1KS52</accession>
<keyword evidence="2" id="KW-1185">Reference proteome</keyword>
<reference evidence="1 2" key="1">
    <citation type="submission" date="2009-12" db="EMBL/GenBank/DDBJ databases">
        <title>The Genome Sequence of Anolis carolinensis (Green Anole Lizard).</title>
        <authorList>
            <consortium name="The Genome Sequencing Platform"/>
            <person name="Di Palma F."/>
            <person name="Alfoldi J."/>
            <person name="Heiman D."/>
            <person name="Young S."/>
            <person name="Grabherr M."/>
            <person name="Johnson J."/>
            <person name="Lander E.S."/>
            <person name="Lindblad-Toh K."/>
        </authorList>
    </citation>
    <scope>NUCLEOTIDE SEQUENCE [LARGE SCALE GENOMIC DNA]</scope>
    <source>
        <strain evidence="1 2">JBL SC #1</strain>
    </source>
</reference>
<dbReference type="eggNOG" id="ENOG502QPUU">
    <property type="taxonomic scope" value="Eukaryota"/>
</dbReference>
<dbReference type="InterPro" id="IPR016024">
    <property type="entry name" value="ARM-type_fold"/>
</dbReference>
<dbReference type="GeneTree" id="ENSGT00390000013207"/>
<dbReference type="Ensembl" id="ENSACAT00000016146.4">
    <property type="protein sequence ID" value="ENSACAP00000015829.3"/>
    <property type="gene ID" value="ENSACAG00000016102.4"/>
</dbReference>
<evidence type="ECO:0000313" key="2">
    <source>
        <dbReference type="Proteomes" id="UP000001646"/>
    </source>
</evidence>
<proteinExistence type="predicted"/>
<dbReference type="Bgee" id="ENSACAG00000016102">
    <property type="expression patterns" value="Expressed in ovary and 8 other cell types or tissues"/>
</dbReference>
<dbReference type="SUPFAM" id="SSF48371">
    <property type="entry name" value="ARM repeat"/>
    <property type="match status" value="1"/>
</dbReference>
<dbReference type="AlphaFoldDB" id="G1KS52"/>
<organism evidence="1 2">
    <name type="scientific">Anolis carolinensis</name>
    <name type="common">Green anole</name>
    <name type="synonym">American chameleon</name>
    <dbReference type="NCBI Taxonomy" id="28377"/>
    <lineage>
        <taxon>Eukaryota</taxon>
        <taxon>Metazoa</taxon>
        <taxon>Chordata</taxon>
        <taxon>Craniata</taxon>
        <taxon>Vertebrata</taxon>
        <taxon>Euteleostomi</taxon>
        <taxon>Lepidosauria</taxon>
        <taxon>Squamata</taxon>
        <taxon>Bifurcata</taxon>
        <taxon>Unidentata</taxon>
        <taxon>Episquamata</taxon>
        <taxon>Toxicofera</taxon>
        <taxon>Iguania</taxon>
        <taxon>Dactyloidae</taxon>
        <taxon>Anolis</taxon>
    </lineage>
</organism>
<dbReference type="HOGENOM" id="CLU_012662_0_0_1"/>
<evidence type="ECO:0000313" key="1">
    <source>
        <dbReference type="Ensembl" id="ENSACAP00000015829.3"/>
    </source>
</evidence>
<protein>
    <submittedName>
        <fullName evidence="1">Uncharacterized protein</fullName>
    </submittedName>
</protein>